<organism evidence="1 2">
    <name type="scientific">Patellaria atrata CBS 101060</name>
    <dbReference type="NCBI Taxonomy" id="1346257"/>
    <lineage>
        <taxon>Eukaryota</taxon>
        <taxon>Fungi</taxon>
        <taxon>Dikarya</taxon>
        <taxon>Ascomycota</taxon>
        <taxon>Pezizomycotina</taxon>
        <taxon>Dothideomycetes</taxon>
        <taxon>Dothideomycetes incertae sedis</taxon>
        <taxon>Patellariales</taxon>
        <taxon>Patellariaceae</taxon>
        <taxon>Patellaria</taxon>
    </lineage>
</organism>
<reference evidence="1" key="1">
    <citation type="journal article" date="2020" name="Stud. Mycol.">
        <title>101 Dothideomycetes genomes: a test case for predicting lifestyles and emergence of pathogens.</title>
        <authorList>
            <person name="Haridas S."/>
            <person name="Albert R."/>
            <person name="Binder M."/>
            <person name="Bloem J."/>
            <person name="Labutti K."/>
            <person name="Salamov A."/>
            <person name="Andreopoulos B."/>
            <person name="Baker S."/>
            <person name="Barry K."/>
            <person name="Bills G."/>
            <person name="Bluhm B."/>
            <person name="Cannon C."/>
            <person name="Castanera R."/>
            <person name="Culley D."/>
            <person name="Daum C."/>
            <person name="Ezra D."/>
            <person name="Gonzalez J."/>
            <person name="Henrissat B."/>
            <person name="Kuo A."/>
            <person name="Liang C."/>
            <person name="Lipzen A."/>
            <person name="Lutzoni F."/>
            <person name="Magnuson J."/>
            <person name="Mondo S."/>
            <person name="Nolan M."/>
            <person name="Ohm R."/>
            <person name="Pangilinan J."/>
            <person name="Park H.-J."/>
            <person name="Ramirez L."/>
            <person name="Alfaro M."/>
            <person name="Sun H."/>
            <person name="Tritt A."/>
            <person name="Yoshinaga Y."/>
            <person name="Zwiers L.-H."/>
            <person name="Turgeon B."/>
            <person name="Goodwin S."/>
            <person name="Spatafora J."/>
            <person name="Crous P."/>
            <person name="Grigoriev I."/>
        </authorList>
    </citation>
    <scope>NUCLEOTIDE SEQUENCE</scope>
    <source>
        <strain evidence="1">CBS 101060</strain>
    </source>
</reference>
<keyword evidence="2" id="KW-1185">Reference proteome</keyword>
<comment type="caution">
    <text evidence="1">The sequence shown here is derived from an EMBL/GenBank/DDBJ whole genome shotgun (WGS) entry which is preliminary data.</text>
</comment>
<name>A0A9P4SF72_9PEZI</name>
<dbReference type="AlphaFoldDB" id="A0A9P4SF72"/>
<sequence length="346" mass="40980">MPFLCLSFQFSFNHPSTDCFIVQSIRSLQHQRSHDTSSTTIHHPRSRRGARVYTAERLHEIQEAPYRTRTIQAEITIYHARLRNENDRVLYPLIIKFLANRLELLRIESRRMDVTHYFGFNEACNLLLFETAATFPMFLNPLWFEAFRPTGVVSSISLLAHYVSRICWHPISYQQWNRCSRAIQRILEIVDEGSPITLRATSPQPRINHLYRLLPEDPSSPLESDEVSDNGTISNLYRNDTEHHCLLISVDEWLSDQVIERVEEYESEIHMLSGRFPINFAGFLNYDEPVEVVLELGRRLLTYPWLSAQQRRQINFYVDQAYTRRGNRHGDVVEDWERRDMIRRNW</sequence>
<gene>
    <name evidence="1" type="ORF">M501DRAFT_531983</name>
</gene>
<dbReference type="EMBL" id="MU006091">
    <property type="protein sequence ID" value="KAF2841204.1"/>
    <property type="molecule type" value="Genomic_DNA"/>
</dbReference>
<dbReference type="Proteomes" id="UP000799429">
    <property type="component" value="Unassembled WGS sequence"/>
</dbReference>
<evidence type="ECO:0000313" key="2">
    <source>
        <dbReference type="Proteomes" id="UP000799429"/>
    </source>
</evidence>
<evidence type="ECO:0000313" key="1">
    <source>
        <dbReference type="EMBL" id="KAF2841204.1"/>
    </source>
</evidence>
<proteinExistence type="predicted"/>
<protein>
    <submittedName>
        <fullName evidence="1">Uncharacterized protein</fullName>
    </submittedName>
</protein>
<accession>A0A9P4SF72</accession>